<evidence type="ECO:0000313" key="2">
    <source>
        <dbReference type="Proteomes" id="UP000295292"/>
    </source>
</evidence>
<accession>A0A4V3DDN4</accession>
<evidence type="ECO:0000313" key="1">
    <source>
        <dbReference type="EMBL" id="TDQ77294.1"/>
    </source>
</evidence>
<sequence>MTAKEFVYNIRANQPQRMHLENRLNTETLHGILSDAHIPDSGSNYQEHGNEILNLLHNFDLSRLNVYDITFDHDLEVYQDFLFFGWDTIGDRLAYHIPSGEVVSYYLHGDCINFKCAKNDRQFLQLFFELYLLLKGRLETEDEQTKDKIKEEFWSKTTSTLPDAYWKHYERFLIHP</sequence>
<comment type="caution">
    <text evidence="1">The sequence shown here is derived from an EMBL/GenBank/DDBJ whole genome shotgun (WGS) entry which is preliminary data.</text>
</comment>
<keyword evidence="2" id="KW-1185">Reference proteome</keyword>
<name>A0A4V3DDN4_9SPHI</name>
<proteinExistence type="predicted"/>
<reference evidence="1 2" key="1">
    <citation type="submission" date="2019-03" db="EMBL/GenBank/DDBJ databases">
        <title>Genomic Encyclopedia of Archaeal and Bacterial Type Strains, Phase II (KMG-II): from individual species to whole genera.</title>
        <authorList>
            <person name="Goeker M."/>
        </authorList>
    </citation>
    <scope>NUCLEOTIDE SEQUENCE [LARGE SCALE GENOMIC DNA]</scope>
    <source>
        <strain evidence="1 2">DSM 28353</strain>
    </source>
</reference>
<dbReference type="OrthoDB" id="708097at2"/>
<dbReference type="Proteomes" id="UP000295292">
    <property type="component" value="Unassembled WGS sequence"/>
</dbReference>
<dbReference type="RefSeq" id="WP_133584926.1">
    <property type="nucleotide sequence ID" value="NZ_SNYV01000014.1"/>
</dbReference>
<evidence type="ECO:0008006" key="3">
    <source>
        <dbReference type="Google" id="ProtNLM"/>
    </source>
</evidence>
<gene>
    <name evidence="1" type="ORF">CLV99_2698</name>
</gene>
<protein>
    <recommendedName>
        <fullName evidence="3">SUKH-4 immunity protein of toxin-antitoxin system</fullName>
    </recommendedName>
</protein>
<dbReference type="EMBL" id="SNYV01000014">
    <property type="protein sequence ID" value="TDQ77294.1"/>
    <property type="molecule type" value="Genomic_DNA"/>
</dbReference>
<organism evidence="1 2">
    <name type="scientific">Sphingobacterium yanglingense</name>
    <dbReference type="NCBI Taxonomy" id="1437280"/>
    <lineage>
        <taxon>Bacteria</taxon>
        <taxon>Pseudomonadati</taxon>
        <taxon>Bacteroidota</taxon>
        <taxon>Sphingobacteriia</taxon>
        <taxon>Sphingobacteriales</taxon>
        <taxon>Sphingobacteriaceae</taxon>
        <taxon>Sphingobacterium</taxon>
    </lineage>
</organism>
<dbReference type="AlphaFoldDB" id="A0A4V3DDN4"/>